<organism evidence="1 2">
    <name type="scientific">Chryseobacterium mucoviscidosis</name>
    <dbReference type="NCBI Taxonomy" id="1945581"/>
    <lineage>
        <taxon>Bacteria</taxon>
        <taxon>Pseudomonadati</taxon>
        <taxon>Bacteroidota</taxon>
        <taxon>Flavobacteriia</taxon>
        <taxon>Flavobacteriales</taxon>
        <taxon>Weeksellaceae</taxon>
        <taxon>Chryseobacterium group</taxon>
        <taxon>Chryseobacterium</taxon>
    </lineage>
</organism>
<dbReference type="RefSeq" id="WP_087711944.1">
    <property type="nucleotide sequence ID" value="NZ_MVAG01000147.1"/>
</dbReference>
<gene>
    <name evidence="1" type="ORF">B0E34_18705</name>
</gene>
<proteinExistence type="predicted"/>
<evidence type="ECO:0000313" key="2">
    <source>
        <dbReference type="Proteomes" id="UP000196355"/>
    </source>
</evidence>
<evidence type="ECO:0000313" key="1">
    <source>
        <dbReference type="EMBL" id="OVE54845.1"/>
    </source>
</evidence>
<evidence type="ECO:0008006" key="3">
    <source>
        <dbReference type="Google" id="ProtNLM"/>
    </source>
</evidence>
<dbReference type="EMBL" id="MVAG01000147">
    <property type="protein sequence ID" value="OVE54845.1"/>
    <property type="molecule type" value="Genomic_DNA"/>
</dbReference>
<dbReference type="AlphaFoldDB" id="A0A202BU02"/>
<accession>A0A202BU02</accession>
<name>A0A202BU02_9FLAO</name>
<sequence length="154" mass="17511">MKIFIQNFGLKRWLILFLMINFGALLFAQSSHIPAPSQPKEIEKIPITTICYYPPDHEAYFPKGTEAFIKKVENLITLESVKVKKREKTLTAMLNFTVEKDGSLIEIQALGSNTNFNTALEKAVKHVHGKWIPAQQNGYLVRSKIQIPVSINLK</sequence>
<reference evidence="2" key="1">
    <citation type="submission" date="2017-02" db="EMBL/GenBank/DDBJ databases">
        <authorList>
            <person name="Tetz G."/>
            <person name="Tetz V."/>
        </authorList>
    </citation>
    <scope>NUCLEOTIDE SEQUENCE [LARGE SCALE GENOMIC DNA]</scope>
    <source>
        <strain evidence="2">VT16-26</strain>
    </source>
</reference>
<dbReference type="Gene3D" id="3.30.1150.10">
    <property type="match status" value="1"/>
</dbReference>
<dbReference type="SUPFAM" id="SSF74653">
    <property type="entry name" value="TolA/TonB C-terminal domain"/>
    <property type="match status" value="1"/>
</dbReference>
<comment type="caution">
    <text evidence="1">The sequence shown here is derived from an EMBL/GenBank/DDBJ whole genome shotgun (WGS) entry which is preliminary data.</text>
</comment>
<keyword evidence="2" id="KW-1185">Reference proteome</keyword>
<dbReference type="Proteomes" id="UP000196355">
    <property type="component" value="Unassembled WGS sequence"/>
</dbReference>
<protein>
    <recommendedName>
        <fullName evidence="3">TonB C-terminal domain-containing protein</fullName>
    </recommendedName>
</protein>